<dbReference type="AlphaFoldDB" id="A0A0V0XYJ3"/>
<name>A0A0V0XYJ3_TRIPS</name>
<evidence type="ECO:0000313" key="1">
    <source>
        <dbReference type="EMBL" id="KRX93075.1"/>
    </source>
</evidence>
<protein>
    <submittedName>
        <fullName evidence="1">Uncharacterized protein</fullName>
    </submittedName>
</protein>
<proteinExistence type="predicted"/>
<gene>
    <name evidence="1" type="ORF">T4E_5874</name>
</gene>
<comment type="caution">
    <text evidence="1">The sequence shown here is derived from an EMBL/GenBank/DDBJ whole genome shotgun (WGS) entry which is preliminary data.</text>
</comment>
<dbReference type="Proteomes" id="UP000054815">
    <property type="component" value="Unassembled WGS sequence"/>
</dbReference>
<dbReference type="EMBL" id="JYDU01000096">
    <property type="protein sequence ID" value="KRX93075.1"/>
    <property type="molecule type" value="Genomic_DNA"/>
</dbReference>
<sequence>MLLRTETEKGLRSVDATLFVKSIVGHLETVFPDKMLVSGITQAEGSREITNHSRGLFPDQQQAGYPLRTENCNHAICEQKRSIQPSAVVGRM</sequence>
<accession>A0A0V0XYJ3</accession>
<evidence type="ECO:0000313" key="2">
    <source>
        <dbReference type="Proteomes" id="UP000054815"/>
    </source>
</evidence>
<organism evidence="1 2">
    <name type="scientific">Trichinella pseudospiralis</name>
    <name type="common">Parasitic roundworm</name>
    <dbReference type="NCBI Taxonomy" id="6337"/>
    <lineage>
        <taxon>Eukaryota</taxon>
        <taxon>Metazoa</taxon>
        <taxon>Ecdysozoa</taxon>
        <taxon>Nematoda</taxon>
        <taxon>Enoplea</taxon>
        <taxon>Dorylaimia</taxon>
        <taxon>Trichinellida</taxon>
        <taxon>Trichinellidae</taxon>
        <taxon>Trichinella</taxon>
    </lineage>
</organism>
<reference evidence="1 2" key="1">
    <citation type="submission" date="2015-01" db="EMBL/GenBank/DDBJ databases">
        <title>Evolution of Trichinella species and genotypes.</title>
        <authorList>
            <person name="Korhonen P.K."/>
            <person name="Edoardo P."/>
            <person name="Giuseppe L.R."/>
            <person name="Gasser R.B."/>
        </authorList>
    </citation>
    <scope>NUCLEOTIDE SEQUENCE [LARGE SCALE GENOMIC DNA]</scope>
    <source>
        <strain evidence="1">ISS141</strain>
    </source>
</reference>